<accession>A0ABV4AF10</accession>
<dbReference type="SUPFAM" id="SSF103025">
    <property type="entry name" value="Folate-binding domain"/>
    <property type="match status" value="1"/>
</dbReference>
<proteinExistence type="predicted"/>
<dbReference type="PANTHER" id="PTHR22602:SF0">
    <property type="entry name" value="TRANSFERASE CAF17, MITOCHONDRIAL-RELATED"/>
    <property type="match status" value="1"/>
</dbReference>
<name>A0ABV4AF10_9GAMM</name>
<evidence type="ECO:0000313" key="1">
    <source>
        <dbReference type="EMBL" id="MEY1661419.1"/>
    </source>
</evidence>
<dbReference type="RefSeq" id="WP_369454676.1">
    <property type="nucleotide sequence ID" value="NZ_JBGCUO010000001.1"/>
</dbReference>
<evidence type="ECO:0000313" key="2">
    <source>
        <dbReference type="Proteomes" id="UP001562065"/>
    </source>
</evidence>
<dbReference type="InterPro" id="IPR017703">
    <property type="entry name" value="YgfZ/GCV_T_CS"/>
</dbReference>
<comment type="caution">
    <text evidence="1">The sequence shown here is derived from an EMBL/GenBank/DDBJ whole genome shotgun (WGS) entry which is preliminary data.</text>
</comment>
<reference evidence="1 2" key="1">
    <citation type="submission" date="2024-07" db="EMBL/GenBank/DDBJ databases">
        <authorList>
            <person name="Ren Q."/>
        </authorList>
    </citation>
    <scope>NUCLEOTIDE SEQUENCE [LARGE SCALE GENOMIC DNA]</scope>
    <source>
        <strain evidence="1 2">REN37</strain>
    </source>
</reference>
<dbReference type="Proteomes" id="UP001562065">
    <property type="component" value="Unassembled WGS sequence"/>
</dbReference>
<sequence length="340" mass="36803">MTDHWNVFLDQQGARRDGDGLLLGFAEASPTPAVPLLAVMAQSQVLALRGADAATFLQGQVTADVRLLSEQRPLPTMHLSLKGRGLFSARLLPAAEGGVDLLLPTAQSADDAKRMLGKYMVFSKATLTDDPRVVLMLVDDTPDTLEHSLHQARLPQPLPDHVVVEGDITVARLDGRRTLVILPAEAAMERWPMLVEARTPCADDGARLASIVAGDGELLPGAEDLFLPQALNFDVSEGVSFRKGCYTGQEIVARMHFKGEMKQRMQRYRWPDATRLPAPGAVVRSDAGRALGEVVMAVAADDAVEALVVVRLSHDGDLHLEPWGALQATPQPLPYPLPEK</sequence>
<dbReference type="Gene3D" id="3.30.70.1400">
    <property type="entry name" value="Aminomethyltransferase beta-barrel domains"/>
    <property type="match status" value="1"/>
</dbReference>
<dbReference type="InterPro" id="IPR045179">
    <property type="entry name" value="YgfZ/GcvT"/>
</dbReference>
<keyword evidence="2" id="KW-1185">Reference proteome</keyword>
<protein>
    <submittedName>
        <fullName evidence="1">Folate-binding protein YgfZ</fullName>
    </submittedName>
</protein>
<dbReference type="Gene3D" id="2.40.30.160">
    <property type="match status" value="1"/>
</dbReference>
<gene>
    <name evidence="1" type="ORF">AB5I84_04570</name>
</gene>
<dbReference type="EMBL" id="JBGCUO010000001">
    <property type="protein sequence ID" value="MEY1661419.1"/>
    <property type="molecule type" value="Genomic_DNA"/>
</dbReference>
<dbReference type="NCBIfam" id="TIGR03317">
    <property type="entry name" value="ygfZ_signature"/>
    <property type="match status" value="1"/>
</dbReference>
<dbReference type="PANTHER" id="PTHR22602">
    <property type="entry name" value="TRANSFERASE CAF17, MITOCHONDRIAL-RELATED"/>
    <property type="match status" value="1"/>
</dbReference>
<organism evidence="1 2">
    <name type="scientific">Isoalcanivorax beigongshangi</name>
    <dbReference type="NCBI Taxonomy" id="3238810"/>
    <lineage>
        <taxon>Bacteria</taxon>
        <taxon>Pseudomonadati</taxon>
        <taxon>Pseudomonadota</taxon>
        <taxon>Gammaproteobacteria</taxon>
        <taxon>Oceanospirillales</taxon>
        <taxon>Alcanivoracaceae</taxon>
        <taxon>Isoalcanivorax</taxon>
    </lineage>
</organism>